<protein>
    <submittedName>
        <fullName evidence="1">Uncharacterized protein</fullName>
    </submittedName>
</protein>
<dbReference type="EMBL" id="AVOT02000443">
    <property type="protein sequence ID" value="MBW0462897.1"/>
    <property type="molecule type" value="Genomic_DNA"/>
</dbReference>
<proteinExistence type="predicted"/>
<accession>A0A9Q3GE46</accession>
<reference evidence="1" key="1">
    <citation type="submission" date="2021-03" db="EMBL/GenBank/DDBJ databases">
        <title>Draft genome sequence of rust myrtle Austropuccinia psidii MF-1, a brazilian biotype.</title>
        <authorList>
            <person name="Quecine M.C."/>
            <person name="Pachon D.M.R."/>
            <person name="Bonatelli M.L."/>
            <person name="Correr F.H."/>
            <person name="Franceschini L.M."/>
            <person name="Leite T.F."/>
            <person name="Margarido G.R.A."/>
            <person name="Almeida C.A."/>
            <person name="Ferrarezi J.A."/>
            <person name="Labate C.A."/>
        </authorList>
    </citation>
    <scope>NUCLEOTIDE SEQUENCE</scope>
    <source>
        <strain evidence="1">MF-1</strain>
    </source>
</reference>
<name>A0A9Q3GE46_9BASI</name>
<dbReference type="OrthoDB" id="2506854at2759"/>
<keyword evidence="2" id="KW-1185">Reference proteome</keyword>
<dbReference type="Proteomes" id="UP000765509">
    <property type="component" value="Unassembled WGS sequence"/>
</dbReference>
<dbReference type="AlphaFoldDB" id="A0A9Q3GE46"/>
<gene>
    <name evidence="1" type="ORF">O181_002612</name>
</gene>
<comment type="caution">
    <text evidence="1">The sequence shown here is derived from an EMBL/GenBank/DDBJ whole genome shotgun (WGS) entry which is preliminary data.</text>
</comment>
<organism evidence="1 2">
    <name type="scientific">Austropuccinia psidii MF-1</name>
    <dbReference type="NCBI Taxonomy" id="1389203"/>
    <lineage>
        <taxon>Eukaryota</taxon>
        <taxon>Fungi</taxon>
        <taxon>Dikarya</taxon>
        <taxon>Basidiomycota</taxon>
        <taxon>Pucciniomycotina</taxon>
        <taxon>Pucciniomycetes</taxon>
        <taxon>Pucciniales</taxon>
        <taxon>Sphaerophragmiaceae</taxon>
        <taxon>Austropuccinia</taxon>
    </lineage>
</organism>
<sequence length="108" mass="12626">MLFFRRLDEQMKASGIMSGARKRCLPKVPQPTNFQKAPIGVPLDFYNDKWLATLPVTQQRITADSSSVAFLPDPTKSLWTPKNKNHDERERWSDWKFNKEFLEGTIER</sequence>
<evidence type="ECO:0000313" key="1">
    <source>
        <dbReference type="EMBL" id="MBW0462897.1"/>
    </source>
</evidence>
<evidence type="ECO:0000313" key="2">
    <source>
        <dbReference type="Proteomes" id="UP000765509"/>
    </source>
</evidence>